<dbReference type="Proteomes" id="UP000736164">
    <property type="component" value="Unassembled WGS sequence"/>
</dbReference>
<dbReference type="GO" id="GO:0031083">
    <property type="term" value="C:BLOC-1 complex"/>
    <property type="evidence" value="ECO:0007669"/>
    <property type="project" value="InterPro"/>
</dbReference>
<dbReference type="AlphaFoldDB" id="A0A8J7NZ26"/>
<reference evidence="5" key="1">
    <citation type="journal article" date="2021" name="Cell">
        <title>Tracing the genetic footprints of vertebrate landing in non-teleost ray-finned fishes.</title>
        <authorList>
            <person name="Bi X."/>
            <person name="Wang K."/>
            <person name="Yang L."/>
            <person name="Pan H."/>
            <person name="Jiang H."/>
            <person name="Wei Q."/>
            <person name="Fang M."/>
            <person name="Yu H."/>
            <person name="Zhu C."/>
            <person name="Cai Y."/>
            <person name="He Y."/>
            <person name="Gan X."/>
            <person name="Zeng H."/>
            <person name="Yu D."/>
            <person name="Zhu Y."/>
            <person name="Jiang H."/>
            <person name="Qiu Q."/>
            <person name="Yang H."/>
            <person name="Zhang Y.E."/>
            <person name="Wang W."/>
            <person name="Zhu M."/>
            <person name="He S."/>
            <person name="Zhang G."/>
        </authorList>
    </citation>
    <scope>NUCLEOTIDE SEQUENCE</scope>
    <source>
        <strain evidence="5">Allg_001</strain>
    </source>
</reference>
<evidence type="ECO:0000256" key="1">
    <source>
        <dbReference type="ARBA" id="ARBA00010754"/>
    </source>
</evidence>
<comment type="similarity">
    <text evidence="1">Belongs to the BLOC1S5 family.</text>
</comment>
<sequence>MPRQSPMAACFTTRLHAVGSWSGFNPLPPPLSSSRALSRAITQPDEPKQWLSIKPKNRAPNLTRHNSKHCCPRATLTKIKITAHKLLTIKTVALVFHHRCSQGTYFAHAKNVPTFSPIPVTLIPCILEEVCLNRTASKPTADEDGEEPETRRQYILVWMGPEKRGFRESRLLENLNRMVAETQEQALPTCTQALQENLCQVLTRLEAANHMSQRIQQRELEAQQSPGLQAHAERHRAEWEEFSKEQGRKKEAVEEEHAKAVGRLSAQYSEMAKGLTRFSHF</sequence>
<proteinExistence type="inferred from homology"/>
<gene>
    <name evidence="5" type="primary">Bloc1s5</name>
    <name evidence="5" type="ORF">GTO95_0017661</name>
</gene>
<feature type="region of interest" description="Disordered" evidence="4">
    <location>
        <begin position="222"/>
        <end position="256"/>
    </location>
</feature>
<comment type="caution">
    <text evidence="5">The sequence shown here is derived from an EMBL/GenBank/DDBJ whole genome shotgun (WGS) entry which is preliminary data.</text>
</comment>
<evidence type="ECO:0000313" key="5">
    <source>
        <dbReference type="EMBL" id="MBN3321010.1"/>
    </source>
</evidence>
<name>A0A8J7NZ26_ATRSP</name>
<feature type="compositionally biased region" description="Basic and acidic residues" evidence="4">
    <location>
        <begin position="231"/>
        <end position="256"/>
    </location>
</feature>
<dbReference type="EMBL" id="JAAWVO010053168">
    <property type="protein sequence ID" value="MBN3321010.1"/>
    <property type="molecule type" value="Genomic_DNA"/>
</dbReference>
<evidence type="ECO:0000256" key="4">
    <source>
        <dbReference type="SAM" id="MobiDB-lite"/>
    </source>
</evidence>
<dbReference type="PANTHER" id="PTHR31784">
    <property type="entry name" value="BIOGENESIS OF LYSOSOME-RELATED ORGANELLES COMPLEX 1 SUBUNIT 5"/>
    <property type="match status" value="1"/>
</dbReference>
<dbReference type="Pfam" id="PF14942">
    <property type="entry name" value="Muted"/>
    <property type="match status" value="1"/>
</dbReference>
<feature type="non-terminal residue" evidence="5">
    <location>
        <position position="281"/>
    </location>
</feature>
<evidence type="ECO:0000256" key="3">
    <source>
        <dbReference type="ARBA" id="ARBA00031992"/>
    </source>
</evidence>
<protein>
    <recommendedName>
        <fullName evidence="2">Biogenesis of lysosome-related organelles complex 1 subunit 5</fullName>
    </recommendedName>
    <alternativeName>
        <fullName evidence="3">Protein Muted homolog</fullName>
    </alternativeName>
</protein>
<dbReference type="PANTHER" id="PTHR31784:SF2">
    <property type="entry name" value="BIOGENESIS OF LYSOSOME-RELATED ORGANELLES COMPLEX 1 SUBUNIT 5"/>
    <property type="match status" value="1"/>
</dbReference>
<feature type="non-terminal residue" evidence="5">
    <location>
        <position position="1"/>
    </location>
</feature>
<evidence type="ECO:0000313" key="6">
    <source>
        <dbReference type="Proteomes" id="UP000736164"/>
    </source>
</evidence>
<organism evidence="5 6">
    <name type="scientific">Atractosteus spatula</name>
    <name type="common">Alligator gar</name>
    <name type="synonym">Lepisosteus spatula</name>
    <dbReference type="NCBI Taxonomy" id="7917"/>
    <lineage>
        <taxon>Eukaryota</taxon>
        <taxon>Metazoa</taxon>
        <taxon>Chordata</taxon>
        <taxon>Craniata</taxon>
        <taxon>Vertebrata</taxon>
        <taxon>Euteleostomi</taxon>
        <taxon>Actinopterygii</taxon>
        <taxon>Neopterygii</taxon>
        <taxon>Holostei</taxon>
        <taxon>Semionotiformes</taxon>
        <taxon>Lepisosteidae</taxon>
        <taxon>Atractosteus</taxon>
    </lineage>
</organism>
<accession>A0A8J7NZ26</accession>
<evidence type="ECO:0000256" key="2">
    <source>
        <dbReference type="ARBA" id="ARBA00019580"/>
    </source>
</evidence>
<dbReference type="GO" id="GO:0030133">
    <property type="term" value="C:transport vesicle"/>
    <property type="evidence" value="ECO:0007669"/>
    <property type="project" value="InterPro"/>
</dbReference>
<dbReference type="InterPro" id="IPR017243">
    <property type="entry name" value="Bloc1s5"/>
</dbReference>
<keyword evidence="6" id="KW-1185">Reference proteome</keyword>